<dbReference type="InterPro" id="IPR015590">
    <property type="entry name" value="Aldehyde_DH_dom"/>
</dbReference>
<dbReference type="InterPro" id="IPR016163">
    <property type="entry name" value="Ald_DH_C"/>
</dbReference>
<evidence type="ECO:0000256" key="1">
    <source>
        <dbReference type="ARBA" id="ARBA00009986"/>
    </source>
</evidence>
<keyword evidence="2" id="KW-0520">NAD</keyword>
<comment type="similarity">
    <text evidence="1">Belongs to the aldehyde dehydrogenase family.</text>
</comment>
<dbReference type="InterPro" id="IPR016162">
    <property type="entry name" value="Ald_DH_N"/>
</dbReference>
<evidence type="ECO:0000313" key="4">
    <source>
        <dbReference type="EMBL" id="KAK5132032.1"/>
    </source>
</evidence>
<dbReference type="Proteomes" id="UP001357485">
    <property type="component" value="Unassembled WGS sequence"/>
</dbReference>
<accession>A0ABR0KUY5</accession>
<organism evidence="4 5">
    <name type="scientific">Cryomyces antarcticus</name>
    <dbReference type="NCBI Taxonomy" id="329879"/>
    <lineage>
        <taxon>Eukaryota</taxon>
        <taxon>Fungi</taxon>
        <taxon>Dikarya</taxon>
        <taxon>Ascomycota</taxon>
        <taxon>Pezizomycotina</taxon>
        <taxon>Dothideomycetes</taxon>
        <taxon>Dothideomycetes incertae sedis</taxon>
        <taxon>Cryomyces</taxon>
    </lineage>
</organism>
<evidence type="ECO:0000259" key="3">
    <source>
        <dbReference type="Pfam" id="PF00171"/>
    </source>
</evidence>
<dbReference type="GO" id="GO:0004030">
    <property type="term" value="F:aldehyde dehydrogenase [NAD(P)+] activity"/>
    <property type="evidence" value="ECO:0007669"/>
    <property type="project" value="UniProtKB-EC"/>
</dbReference>
<comment type="caution">
    <text evidence="4">The sequence shown here is derived from an EMBL/GenBank/DDBJ whole genome shotgun (WGS) entry which is preliminary data.</text>
</comment>
<name>A0ABR0KUY5_9PEZI</name>
<sequence>MSDLSIELTAPNGHKYTQPTGLFINNEWVKSKSGEKITSINPTDESEICSVYAADPEDVDAAVAAARKAFKGEWRDMASTERGDLMYKLSQLVEEHKETLATIETWDNGKPYSVALNEDLGEVAGTLKYYAGYADKIHGQVIDTTAAKLAYTIREPVGVCGQIIPFKTEQEAVDRANNTTYGLGSAVFTENITKAHRVARQIEAGMVWINSSNDSDFRNRIPFGGVKQSGIGRELGEAGLAAYTNVKSVHVNLGTRL</sequence>
<dbReference type="PANTHER" id="PTHR43720">
    <property type="entry name" value="2-AMINOMUCONIC SEMIALDEHYDE DEHYDROGENASE"/>
    <property type="match status" value="1"/>
</dbReference>
<dbReference type="Pfam" id="PF00171">
    <property type="entry name" value="Aldedh"/>
    <property type="match status" value="1"/>
</dbReference>
<dbReference type="Gene3D" id="3.40.309.10">
    <property type="entry name" value="Aldehyde Dehydrogenase, Chain A, domain 2"/>
    <property type="match status" value="1"/>
</dbReference>
<dbReference type="PANTHER" id="PTHR43720:SF2">
    <property type="entry name" value="2-AMINOMUCONIC SEMIALDEHYDE DEHYDROGENASE"/>
    <property type="match status" value="1"/>
</dbReference>
<evidence type="ECO:0000313" key="5">
    <source>
        <dbReference type="Proteomes" id="UP001357485"/>
    </source>
</evidence>
<keyword evidence="4" id="KW-0560">Oxidoreductase</keyword>
<protein>
    <submittedName>
        <fullName evidence="4">Mitochondrial aldehyde dehydrogenase</fullName>
        <ecNumber evidence="4">1.2.1.5</ecNumber>
    </submittedName>
</protein>
<reference evidence="4 5" key="1">
    <citation type="submission" date="2023-08" db="EMBL/GenBank/DDBJ databases">
        <title>Black Yeasts Isolated from many extreme environments.</title>
        <authorList>
            <person name="Coleine C."/>
            <person name="Stajich J.E."/>
            <person name="Selbmann L."/>
        </authorList>
    </citation>
    <scope>NUCLEOTIDE SEQUENCE [LARGE SCALE GENOMIC DNA]</scope>
    <source>
        <strain evidence="4 5">CCFEE 536</strain>
    </source>
</reference>
<feature type="domain" description="Aldehyde dehydrogenase" evidence="3">
    <location>
        <begin position="28"/>
        <end position="166"/>
    </location>
</feature>
<dbReference type="Gene3D" id="3.40.605.10">
    <property type="entry name" value="Aldehyde Dehydrogenase, Chain A, domain 1"/>
    <property type="match status" value="2"/>
</dbReference>
<keyword evidence="5" id="KW-1185">Reference proteome</keyword>
<gene>
    <name evidence="4" type="primary">ALD2_1</name>
    <name evidence="4" type="ORF">LTR16_000159</name>
</gene>
<dbReference type="EC" id="1.2.1.5" evidence="4"/>
<dbReference type="InterPro" id="IPR016161">
    <property type="entry name" value="Ald_DH/histidinol_DH"/>
</dbReference>
<evidence type="ECO:0000256" key="2">
    <source>
        <dbReference type="ARBA" id="ARBA00023027"/>
    </source>
</evidence>
<proteinExistence type="inferred from homology"/>
<dbReference type="SUPFAM" id="SSF53720">
    <property type="entry name" value="ALDH-like"/>
    <property type="match status" value="2"/>
</dbReference>
<dbReference type="EMBL" id="JAVRRA010024620">
    <property type="protein sequence ID" value="KAK5132032.1"/>
    <property type="molecule type" value="Genomic_DNA"/>
</dbReference>